<dbReference type="EMBL" id="FNJB01000001">
    <property type="protein sequence ID" value="SDN90278.1"/>
    <property type="molecule type" value="Genomic_DNA"/>
</dbReference>
<gene>
    <name evidence="1" type="ORF">SAMN05192558_101251</name>
</gene>
<dbReference type="STRING" id="504798.SAMN05421871_103619"/>
<reference evidence="2" key="1">
    <citation type="submission" date="2016-10" db="EMBL/GenBank/DDBJ databases">
        <authorList>
            <person name="Varghese N."/>
            <person name="Submissions S."/>
        </authorList>
    </citation>
    <scope>NUCLEOTIDE SEQUENCE [LARGE SCALE GENOMIC DNA]</scope>
    <source>
        <strain evidence="2">IBRC-M 10655</strain>
    </source>
</reference>
<organism evidence="1 2">
    <name type="scientific">Actinokineospora alba</name>
    <dbReference type="NCBI Taxonomy" id="504798"/>
    <lineage>
        <taxon>Bacteria</taxon>
        <taxon>Bacillati</taxon>
        <taxon>Actinomycetota</taxon>
        <taxon>Actinomycetes</taxon>
        <taxon>Pseudonocardiales</taxon>
        <taxon>Pseudonocardiaceae</taxon>
        <taxon>Actinokineospora</taxon>
    </lineage>
</organism>
<protein>
    <submittedName>
        <fullName evidence="1">Uncharacterized protein</fullName>
    </submittedName>
</protein>
<dbReference type="RefSeq" id="WP_091368616.1">
    <property type="nucleotide sequence ID" value="NZ_FNDV01000003.1"/>
</dbReference>
<dbReference type="AlphaFoldDB" id="A0A1H0F6K6"/>
<evidence type="ECO:0000313" key="1">
    <source>
        <dbReference type="EMBL" id="SDN90278.1"/>
    </source>
</evidence>
<evidence type="ECO:0000313" key="2">
    <source>
        <dbReference type="Proteomes" id="UP000199651"/>
    </source>
</evidence>
<dbReference type="OrthoDB" id="3700530at2"/>
<accession>A0A1H0F6K6</accession>
<proteinExistence type="predicted"/>
<sequence length="82" mass="8823">MATTTSTELSDRGRAVLRAVRAGRCELSGGSMPDLFVDGLPFCDPLTTHALTSAGLVRSRHPVTLRSRTQAELTLLGEEVIR</sequence>
<dbReference type="Proteomes" id="UP000199651">
    <property type="component" value="Unassembled WGS sequence"/>
</dbReference>
<name>A0A1H0F6K6_9PSEU</name>
<keyword evidence="2" id="KW-1185">Reference proteome</keyword>